<gene>
    <name evidence="1" type="ORF">EAH89_18130</name>
</gene>
<sequence length="113" mass="11987">MGLIVILQLAGRCALSVTFETLATVMRAESDAQPFALDLKGPGGGPILSETRETATALATTLIERQGRSMEVALMPVNRGNLRQGYAAARRGEAGLQRALRTAFSRYGTGHLA</sequence>
<organism evidence="1 2">
    <name type="scientific">Muricoccus nepalensis</name>
    <dbReference type="NCBI Taxonomy" id="1854500"/>
    <lineage>
        <taxon>Bacteria</taxon>
        <taxon>Pseudomonadati</taxon>
        <taxon>Pseudomonadota</taxon>
        <taxon>Alphaproteobacteria</taxon>
        <taxon>Acetobacterales</taxon>
        <taxon>Roseomonadaceae</taxon>
        <taxon>Muricoccus</taxon>
    </lineage>
</organism>
<evidence type="ECO:0000313" key="2">
    <source>
        <dbReference type="Proteomes" id="UP000317078"/>
    </source>
</evidence>
<dbReference type="OrthoDB" id="8277605at2"/>
<protein>
    <submittedName>
        <fullName evidence="1">Uncharacterized protein</fullName>
    </submittedName>
</protein>
<reference evidence="1 2" key="1">
    <citation type="journal article" date="2019" name="Environ. Microbiol.">
        <title>Species interactions and distinct microbial communities in high Arctic permafrost affected cryosols are associated with the CH4 and CO2 gas fluxes.</title>
        <authorList>
            <person name="Altshuler I."/>
            <person name="Hamel J."/>
            <person name="Turney S."/>
            <person name="Magnuson E."/>
            <person name="Levesque R."/>
            <person name="Greer C."/>
            <person name="Whyte L.G."/>
        </authorList>
    </citation>
    <scope>NUCLEOTIDE SEQUENCE [LARGE SCALE GENOMIC DNA]</scope>
    <source>
        <strain evidence="1 2">S9.3B</strain>
    </source>
</reference>
<accession>A0A502FSQ5</accession>
<proteinExistence type="predicted"/>
<comment type="caution">
    <text evidence="1">The sequence shown here is derived from an EMBL/GenBank/DDBJ whole genome shotgun (WGS) entry which is preliminary data.</text>
</comment>
<evidence type="ECO:0000313" key="1">
    <source>
        <dbReference type="EMBL" id="TPG52484.1"/>
    </source>
</evidence>
<dbReference type="Proteomes" id="UP000317078">
    <property type="component" value="Unassembled WGS sequence"/>
</dbReference>
<dbReference type="AlphaFoldDB" id="A0A502FSQ5"/>
<name>A0A502FSQ5_9PROT</name>
<dbReference type="EMBL" id="RCZP01000020">
    <property type="protein sequence ID" value="TPG52484.1"/>
    <property type="molecule type" value="Genomic_DNA"/>
</dbReference>
<keyword evidence="2" id="KW-1185">Reference proteome</keyword>
<dbReference type="RefSeq" id="WP_140885138.1">
    <property type="nucleotide sequence ID" value="NZ_RCZP01000020.1"/>
</dbReference>